<keyword evidence="9" id="KW-1185">Reference proteome</keyword>
<evidence type="ECO:0000313" key="9">
    <source>
        <dbReference type="Proteomes" id="UP001201812"/>
    </source>
</evidence>
<keyword evidence="4" id="KW-0677">Repeat</keyword>
<organism evidence="8 9">
    <name type="scientific">Ditylenchus destructor</name>
    <dbReference type="NCBI Taxonomy" id="166010"/>
    <lineage>
        <taxon>Eukaryota</taxon>
        <taxon>Metazoa</taxon>
        <taxon>Ecdysozoa</taxon>
        <taxon>Nematoda</taxon>
        <taxon>Chromadorea</taxon>
        <taxon>Rhabditida</taxon>
        <taxon>Tylenchina</taxon>
        <taxon>Tylenchomorpha</taxon>
        <taxon>Sphaerularioidea</taxon>
        <taxon>Anguinidae</taxon>
        <taxon>Anguininae</taxon>
        <taxon>Ditylenchus</taxon>
    </lineage>
</organism>
<evidence type="ECO:0000256" key="5">
    <source>
        <dbReference type="ARBA" id="ARBA00023212"/>
    </source>
</evidence>
<name>A0AAD4MP95_9BILA</name>
<dbReference type="PROSITE" id="PS51491">
    <property type="entry name" value="TAU_MAP_2"/>
    <property type="match status" value="3"/>
</dbReference>
<dbReference type="GO" id="GO:0005874">
    <property type="term" value="C:microtubule"/>
    <property type="evidence" value="ECO:0007669"/>
    <property type="project" value="UniProtKB-KW"/>
</dbReference>
<evidence type="ECO:0000256" key="4">
    <source>
        <dbReference type="ARBA" id="ARBA00022737"/>
    </source>
</evidence>
<keyword evidence="6" id="KW-0493">Microtubule</keyword>
<dbReference type="PANTHER" id="PTHR11501:SF18">
    <property type="entry name" value="MICROTUBULE-ASSOCIATED PROTEIN"/>
    <property type="match status" value="1"/>
</dbReference>
<reference evidence="8" key="1">
    <citation type="submission" date="2022-01" db="EMBL/GenBank/DDBJ databases">
        <title>Genome Sequence Resource for Two Populations of Ditylenchus destructor, the Migratory Endoparasitic Phytonematode.</title>
        <authorList>
            <person name="Zhang H."/>
            <person name="Lin R."/>
            <person name="Xie B."/>
        </authorList>
    </citation>
    <scope>NUCLEOTIDE SEQUENCE</scope>
    <source>
        <strain evidence="8">BazhouSP</strain>
    </source>
</reference>
<sequence length="245" mass="26792">MRSSSVRPRPAQNDRHTESNHTSRQNHLNSTARSSSSTGGRSPSVPITPKINKKYVNVKPRIDANSEHTPQASRVKIFHQPLKFNVSSKIGSLQNASHVPGGGNVRIENRKINYKENAKPRIEDKVSVQIPKSEKKIMTQKLEWKAAPKIGSLQNFGHKPGGGDVQIFNKPVEINNVRSKVGSLDNVDHKPAGGNVKISEYSVNSAISGHRNSTSKDTSKTNSATTSRRSSSSAPHRQQVGTNNV</sequence>
<dbReference type="AlphaFoldDB" id="A0AAD4MP95"/>
<dbReference type="GO" id="GO:0000226">
    <property type="term" value="P:microtubule cytoskeleton organization"/>
    <property type="evidence" value="ECO:0007669"/>
    <property type="project" value="TreeGrafter"/>
</dbReference>
<dbReference type="PANTHER" id="PTHR11501">
    <property type="entry name" value="MICROTUBULE-ASSOCIATED PROTEIN"/>
    <property type="match status" value="1"/>
</dbReference>
<dbReference type="GO" id="GO:0008017">
    <property type="term" value="F:microtubule binding"/>
    <property type="evidence" value="ECO:0007669"/>
    <property type="project" value="InterPro"/>
</dbReference>
<feature type="compositionally biased region" description="Low complexity" evidence="7">
    <location>
        <begin position="220"/>
        <end position="234"/>
    </location>
</feature>
<evidence type="ECO:0000256" key="6">
    <source>
        <dbReference type="RuleBase" id="RU000686"/>
    </source>
</evidence>
<feature type="compositionally biased region" description="Low complexity" evidence="7">
    <location>
        <begin position="30"/>
        <end position="44"/>
    </location>
</feature>
<evidence type="ECO:0000256" key="2">
    <source>
        <dbReference type="ARBA" id="ARBA00022490"/>
    </source>
</evidence>
<evidence type="ECO:0000313" key="8">
    <source>
        <dbReference type="EMBL" id="KAI1701548.1"/>
    </source>
</evidence>
<proteinExistence type="predicted"/>
<evidence type="ECO:0000256" key="7">
    <source>
        <dbReference type="SAM" id="MobiDB-lite"/>
    </source>
</evidence>
<evidence type="ECO:0000256" key="3">
    <source>
        <dbReference type="ARBA" id="ARBA00022553"/>
    </source>
</evidence>
<keyword evidence="2 6" id="KW-0963">Cytoplasm</keyword>
<feature type="region of interest" description="Disordered" evidence="7">
    <location>
        <begin position="185"/>
        <end position="245"/>
    </location>
</feature>
<comment type="caution">
    <text evidence="8">The sequence shown here is derived from an EMBL/GenBank/DDBJ whole genome shotgun (WGS) entry which is preliminary data.</text>
</comment>
<feature type="region of interest" description="Disordered" evidence="7">
    <location>
        <begin position="1"/>
        <end position="52"/>
    </location>
</feature>
<keyword evidence="5 6" id="KW-0206">Cytoskeleton</keyword>
<evidence type="ECO:0000256" key="1">
    <source>
        <dbReference type="ARBA" id="ARBA00004245"/>
    </source>
</evidence>
<comment type="subcellular location">
    <subcellularLocation>
        <location evidence="1 6">Cytoplasm</location>
        <location evidence="1 6">Cytoskeleton</location>
    </subcellularLocation>
</comment>
<accession>A0AAD4MP95</accession>
<dbReference type="Proteomes" id="UP001201812">
    <property type="component" value="Unassembled WGS sequence"/>
</dbReference>
<dbReference type="PROSITE" id="PS00229">
    <property type="entry name" value="TAU_MAP_1"/>
    <property type="match status" value="2"/>
</dbReference>
<feature type="compositionally biased region" description="Basic and acidic residues" evidence="7">
    <location>
        <begin position="12"/>
        <end position="21"/>
    </location>
</feature>
<protein>
    <recommendedName>
        <fullName evidence="6">Microtubule-associated protein</fullName>
    </recommendedName>
</protein>
<feature type="compositionally biased region" description="Polar residues" evidence="7">
    <location>
        <begin position="235"/>
        <end position="245"/>
    </location>
</feature>
<dbReference type="GO" id="GO:0043005">
    <property type="term" value="C:neuron projection"/>
    <property type="evidence" value="ECO:0007669"/>
    <property type="project" value="TreeGrafter"/>
</dbReference>
<dbReference type="Pfam" id="PF00418">
    <property type="entry name" value="Tubulin-binding"/>
    <property type="match status" value="3"/>
</dbReference>
<dbReference type="GO" id="GO:0031175">
    <property type="term" value="P:neuron projection development"/>
    <property type="evidence" value="ECO:0007669"/>
    <property type="project" value="TreeGrafter"/>
</dbReference>
<keyword evidence="3" id="KW-0597">Phosphoprotein</keyword>
<feature type="compositionally biased region" description="Polar residues" evidence="7">
    <location>
        <begin position="201"/>
        <end position="211"/>
    </location>
</feature>
<gene>
    <name evidence="8" type="ORF">DdX_16023</name>
</gene>
<dbReference type="InterPro" id="IPR027324">
    <property type="entry name" value="MAP2/MAP4/Tau"/>
</dbReference>
<dbReference type="EMBL" id="JAKKPZ010000116">
    <property type="protein sequence ID" value="KAI1701548.1"/>
    <property type="molecule type" value="Genomic_DNA"/>
</dbReference>
<dbReference type="InterPro" id="IPR001084">
    <property type="entry name" value="MAP_tubulin-bd_rpt"/>
</dbReference>